<dbReference type="InterPro" id="IPR012854">
    <property type="entry name" value="Cu_amine_oxidase-like_N"/>
</dbReference>
<gene>
    <name evidence="2" type="ORF">GCM10008967_31440</name>
</gene>
<evidence type="ECO:0000313" key="2">
    <source>
        <dbReference type="EMBL" id="GAA0338866.1"/>
    </source>
</evidence>
<dbReference type="SUPFAM" id="SSF55383">
    <property type="entry name" value="Copper amine oxidase, domain N"/>
    <property type="match status" value="1"/>
</dbReference>
<name>A0ABN0WIC8_9BACI</name>
<sequence>MKRFLLITIMLILIILLLYKQWSDYAARLDNSEQEIKAIQHMTVQLDDKTLHIEQEFKGLSNLMWSFQVPDQILNLQCYDDSENPCQIDDTHTISEKDKVSFHYSVPFTKDSFIFNSWIIIPDLEIDETVLEVIEPLPLEGMWTAAATLIGQSSLETVFYAQYKNNGGAFPILKTPEPLFITSIDNIQIFGSGSDPSYEEIKEKKLDQKLPQFGNWKVVLTDLIVPSSAERLIVLPTTSSNQKIIEELVQAYVYGHFILPDMNNKDVLASLVGSILMDEAILKSERGYQEVRSHLTNEQLVQLQTQISNSSSIPITTEWLEEQFFSITGLKTTFITDYVNTHQGELLLLDPRPVISKELTPAHEILSVIQNGHRFYPLKETLELLGYTLEFQDSPNRLNIFKKNHSFQFWLEEPIYLFNDEKYSLQQVPINVWNGAYYMEEGWLRRLFNISVQTDSEQIIIGDIKP</sequence>
<evidence type="ECO:0000259" key="1">
    <source>
        <dbReference type="Pfam" id="PF07833"/>
    </source>
</evidence>
<feature type="domain" description="Copper amine oxidase-like N-terminal" evidence="1">
    <location>
        <begin position="367"/>
        <end position="458"/>
    </location>
</feature>
<dbReference type="RefSeq" id="WP_343800929.1">
    <property type="nucleotide sequence ID" value="NZ_BAAADJ010000055.1"/>
</dbReference>
<dbReference type="InterPro" id="IPR036582">
    <property type="entry name" value="Mao_N_sf"/>
</dbReference>
<protein>
    <recommendedName>
        <fullName evidence="1">Copper amine oxidase-like N-terminal domain-containing protein</fullName>
    </recommendedName>
</protein>
<keyword evidence="3" id="KW-1185">Reference proteome</keyword>
<proteinExistence type="predicted"/>
<reference evidence="2 3" key="1">
    <citation type="journal article" date="2019" name="Int. J. Syst. Evol. Microbiol.">
        <title>The Global Catalogue of Microorganisms (GCM) 10K type strain sequencing project: providing services to taxonomists for standard genome sequencing and annotation.</title>
        <authorList>
            <consortium name="The Broad Institute Genomics Platform"/>
            <consortium name="The Broad Institute Genome Sequencing Center for Infectious Disease"/>
            <person name="Wu L."/>
            <person name="Ma J."/>
        </authorList>
    </citation>
    <scope>NUCLEOTIDE SEQUENCE [LARGE SCALE GENOMIC DNA]</scope>
    <source>
        <strain evidence="2 3">JCM 9731</strain>
    </source>
</reference>
<dbReference type="EMBL" id="BAAADJ010000055">
    <property type="protein sequence ID" value="GAA0338866.1"/>
    <property type="molecule type" value="Genomic_DNA"/>
</dbReference>
<comment type="caution">
    <text evidence="2">The sequence shown here is derived from an EMBL/GenBank/DDBJ whole genome shotgun (WGS) entry which is preliminary data.</text>
</comment>
<dbReference type="Pfam" id="PF07833">
    <property type="entry name" value="Cu_amine_oxidN1"/>
    <property type="match status" value="1"/>
</dbReference>
<accession>A0ABN0WIC8</accession>
<organism evidence="2 3">
    <name type="scientific">Bacillus carboniphilus</name>
    <dbReference type="NCBI Taxonomy" id="86663"/>
    <lineage>
        <taxon>Bacteria</taxon>
        <taxon>Bacillati</taxon>
        <taxon>Bacillota</taxon>
        <taxon>Bacilli</taxon>
        <taxon>Bacillales</taxon>
        <taxon>Bacillaceae</taxon>
        <taxon>Bacillus</taxon>
    </lineage>
</organism>
<dbReference type="Proteomes" id="UP001500782">
    <property type="component" value="Unassembled WGS sequence"/>
</dbReference>
<evidence type="ECO:0000313" key="3">
    <source>
        <dbReference type="Proteomes" id="UP001500782"/>
    </source>
</evidence>